<keyword evidence="4" id="KW-1134">Transmembrane beta strand</keyword>
<keyword evidence="6" id="KW-0472">Membrane</keyword>
<feature type="chain" id="PRO_5032678455" evidence="9">
    <location>
        <begin position="28"/>
        <end position="493"/>
    </location>
</feature>
<dbReference type="GO" id="GO:0009279">
    <property type="term" value="C:cell outer membrane"/>
    <property type="evidence" value="ECO:0007669"/>
    <property type="project" value="UniProtKB-SubCell"/>
</dbReference>
<dbReference type="Pfam" id="PF02321">
    <property type="entry name" value="OEP"/>
    <property type="match status" value="2"/>
</dbReference>
<accession>A0A839GNW2</accession>
<dbReference type="Proteomes" id="UP000563094">
    <property type="component" value="Unassembled WGS sequence"/>
</dbReference>
<proteinExistence type="inferred from homology"/>
<organism evidence="10 11">
    <name type="scientific">Rufibacter quisquiliarum</name>
    <dbReference type="NCBI Taxonomy" id="1549639"/>
    <lineage>
        <taxon>Bacteria</taxon>
        <taxon>Pseudomonadati</taxon>
        <taxon>Bacteroidota</taxon>
        <taxon>Cytophagia</taxon>
        <taxon>Cytophagales</taxon>
        <taxon>Hymenobacteraceae</taxon>
        <taxon>Rufibacter</taxon>
    </lineage>
</organism>
<evidence type="ECO:0000313" key="11">
    <source>
        <dbReference type="Proteomes" id="UP000563094"/>
    </source>
</evidence>
<comment type="caution">
    <text evidence="10">The sequence shown here is derived from an EMBL/GenBank/DDBJ whole genome shotgun (WGS) entry which is preliminary data.</text>
</comment>
<keyword evidence="9" id="KW-0732">Signal</keyword>
<dbReference type="Gene3D" id="1.20.1600.10">
    <property type="entry name" value="Outer membrane efflux proteins (OEP)"/>
    <property type="match status" value="1"/>
</dbReference>
<reference evidence="10 11" key="1">
    <citation type="submission" date="2020-08" db="EMBL/GenBank/DDBJ databases">
        <title>Genomic Encyclopedia of Type Strains, Phase IV (KMG-IV): sequencing the most valuable type-strain genomes for metagenomic binning, comparative biology and taxonomic classification.</title>
        <authorList>
            <person name="Goeker M."/>
        </authorList>
    </citation>
    <scope>NUCLEOTIDE SEQUENCE [LARGE SCALE GENOMIC DNA]</scope>
    <source>
        <strain evidence="10 11">DSM 29854</strain>
    </source>
</reference>
<evidence type="ECO:0000256" key="6">
    <source>
        <dbReference type="ARBA" id="ARBA00023136"/>
    </source>
</evidence>
<keyword evidence="8" id="KW-0175">Coiled coil</keyword>
<dbReference type="PANTHER" id="PTHR30026">
    <property type="entry name" value="OUTER MEMBRANE PROTEIN TOLC"/>
    <property type="match status" value="1"/>
</dbReference>
<dbReference type="GO" id="GO:0015562">
    <property type="term" value="F:efflux transmembrane transporter activity"/>
    <property type="evidence" value="ECO:0007669"/>
    <property type="project" value="InterPro"/>
</dbReference>
<evidence type="ECO:0000256" key="7">
    <source>
        <dbReference type="ARBA" id="ARBA00023237"/>
    </source>
</evidence>
<feature type="coiled-coil region" evidence="8">
    <location>
        <begin position="232"/>
        <end position="259"/>
    </location>
</feature>
<comment type="similarity">
    <text evidence="2">Belongs to the outer membrane factor (OMF) (TC 1.B.17) family.</text>
</comment>
<protein>
    <submittedName>
        <fullName evidence="10">Outer membrane protein TolC</fullName>
    </submittedName>
</protein>
<comment type="subcellular location">
    <subcellularLocation>
        <location evidence="1">Cell outer membrane</location>
    </subcellularLocation>
</comment>
<keyword evidence="3" id="KW-0813">Transport</keyword>
<keyword evidence="11" id="KW-1185">Reference proteome</keyword>
<evidence type="ECO:0000256" key="5">
    <source>
        <dbReference type="ARBA" id="ARBA00022692"/>
    </source>
</evidence>
<feature type="signal peptide" evidence="9">
    <location>
        <begin position="1"/>
        <end position="27"/>
    </location>
</feature>
<evidence type="ECO:0000313" key="10">
    <source>
        <dbReference type="EMBL" id="MBA9079643.1"/>
    </source>
</evidence>
<evidence type="ECO:0000256" key="1">
    <source>
        <dbReference type="ARBA" id="ARBA00004442"/>
    </source>
</evidence>
<evidence type="ECO:0000256" key="4">
    <source>
        <dbReference type="ARBA" id="ARBA00022452"/>
    </source>
</evidence>
<keyword evidence="7" id="KW-0998">Cell outer membrane</keyword>
<dbReference type="SUPFAM" id="SSF56954">
    <property type="entry name" value="Outer membrane efflux proteins (OEP)"/>
    <property type="match status" value="1"/>
</dbReference>
<dbReference type="InterPro" id="IPR051906">
    <property type="entry name" value="TolC-like"/>
</dbReference>
<dbReference type="GO" id="GO:1990281">
    <property type="term" value="C:efflux pump complex"/>
    <property type="evidence" value="ECO:0007669"/>
    <property type="project" value="TreeGrafter"/>
</dbReference>
<evidence type="ECO:0000256" key="8">
    <source>
        <dbReference type="SAM" id="Coils"/>
    </source>
</evidence>
<dbReference type="InterPro" id="IPR003423">
    <property type="entry name" value="OMP_efflux"/>
</dbReference>
<evidence type="ECO:0000256" key="3">
    <source>
        <dbReference type="ARBA" id="ARBA00022448"/>
    </source>
</evidence>
<name>A0A839GNW2_9BACT</name>
<dbReference type="RefSeq" id="WP_182514448.1">
    <property type="nucleotide sequence ID" value="NZ_JACJIQ010000026.1"/>
</dbReference>
<dbReference type="GO" id="GO:0015288">
    <property type="term" value="F:porin activity"/>
    <property type="evidence" value="ECO:0007669"/>
    <property type="project" value="TreeGrafter"/>
</dbReference>
<evidence type="ECO:0000256" key="2">
    <source>
        <dbReference type="ARBA" id="ARBA00007613"/>
    </source>
</evidence>
<gene>
    <name evidence="10" type="ORF">FHS90_004382</name>
</gene>
<dbReference type="AlphaFoldDB" id="A0A839GNW2"/>
<dbReference type="EMBL" id="JACJIQ010000026">
    <property type="protein sequence ID" value="MBA9079643.1"/>
    <property type="molecule type" value="Genomic_DNA"/>
</dbReference>
<sequence length="493" mass="54762">MKKFKKVSGSMAGWLLMVLLTALPAWAQEQAFTLRQAIDYALQNRVSLKVLRNQEQIDKAKVGEIRAAGLPQINAGVDINHNYIPQKSKVDFGATGVGGELNDFTITRDQINGNGDIVLKPTYTIPEGMSGPQILTFQQPWSGSAVVSGSQLLFDGSYLIGLKAAATYTELSRKNTQQGEIEVAEQVSKAYYGVLVASEQIQLLDQNLTRLDTLLRQTSIMNQNGFVEKLDVDRLRVSLNNLKIDRDKAQRLLELSEQLLKFQMGLPQEHSIVLADQLNESALANTESKINTNGFTYANRIEYSILETQRELALLNQRNVKAGYMPKLILSGTYGYNSNEQSFSSLAKIRATESAGINRTWFDFGAVGVGLQIPIFDGLRKSYQVQQSRIELENVRLGFEQLQQSIDLQLRQSDATVANTLSVLRAQRQNLELAEEIARVSRIKYQEGVGSNLEVITAETDLRAAQTNYYSALYDALIAQVEADRATGALLVK</sequence>
<keyword evidence="5" id="KW-0812">Transmembrane</keyword>
<evidence type="ECO:0000256" key="9">
    <source>
        <dbReference type="SAM" id="SignalP"/>
    </source>
</evidence>
<dbReference type="PANTHER" id="PTHR30026:SF20">
    <property type="entry name" value="OUTER MEMBRANE PROTEIN TOLC"/>
    <property type="match status" value="1"/>
</dbReference>